<evidence type="ECO:0000313" key="3">
    <source>
        <dbReference type="Proteomes" id="UP001295684"/>
    </source>
</evidence>
<name>A0AAD1XR43_EUPCR</name>
<accession>A0AAD1XR43</accession>
<proteinExistence type="predicted"/>
<dbReference type="Proteomes" id="UP001295684">
    <property type="component" value="Unassembled WGS sequence"/>
</dbReference>
<organism evidence="2 3">
    <name type="scientific">Euplotes crassus</name>
    <dbReference type="NCBI Taxonomy" id="5936"/>
    <lineage>
        <taxon>Eukaryota</taxon>
        <taxon>Sar</taxon>
        <taxon>Alveolata</taxon>
        <taxon>Ciliophora</taxon>
        <taxon>Intramacronucleata</taxon>
        <taxon>Spirotrichea</taxon>
        <taxon>Hypotrichia</taxon>
        <taxon>Euplotida</taxon>
        <taxon>Euplotidae</taxon>
        <taxon>Moneuplotes</taxon>
    </lineage>
</organism>
<feature type="region of interest" description="Disordered" evidence="1">
    <location>
        <begin position="124"/>
        <end position="157"/>
    </location>
</feature>
<gene>
    <name evidence="2" type="ORF">ECRASSUSDP1_LOCUS18801</name>
</gene>
<sequence>MNTDSTNLSKFQFNKQESHKFDDTFWLNEAPNPHWLSGSKNTKACPNKASNLHSTEMVEANKNDIRLEDPYKNNFSIPKTSINFSDLTQMTPDEQVVQAPEIFKEDDHPYLFKSDDEVTLFAHGTNPSAKPKQPVTEPTPTISREANSKGLKPGAHSARQDVVDKTIIRSIKRYYCDAFAGGNTMIYFLHKSDGPKCLQNIDQYCLSHFGPKLGISEADSVHSLQDFFDKKTKIKKIVFTGNIAKFYEIKVTFACLLLKIPMKKCFGFPFVKKPYNSIYEVLYNYSVHKLKKLFKCQGMVSIFEHFCESGILDRLMEEDPTLSLNPEGYQKGVQRIKALCKLSNN</sequence>
<evidence type="ECO:0000313" key="2">
    <source>
        <dbReference type="EMBL" id="CAI2377415.1"/>
    </source>
</evidence>
<reference evidence="2" key="1">
    <citation type="submission" date="2023-07" db="EMBL/GenBank/DDBJ databases">
        <authorList>
            <consortium name="AG Swart"/>
            <person name="Singh M."/>
            <person name="Singh A."/>
            <person name="Seah K."/>
            <person name="Emmerich C."/>
        </authorList>
    </citation>
    <scope>NUCLEOTIDE SEQUENCE</scope>
    <source>
        <strain evidence="2">DP1</strain>
    </source>
</reference>
<feature type="compositionally biased region" description="Polar residues" evidence="1">
    <location>
        <begin position="136"/>
        <end position="145"/>
    </location>
</feature>
<protein>
    <submittedName>
        <fullName evidence="2">Uncharacterized protein</fullName>
    </submittedName>
</protein>
<dbReference type="AlphaFoldDB" id="A0AAD1XR43"/>
<comment type="caution">
    <text evidence="2">The sequence shown here is derived from an EMBL/GenBank/DDBJ whole genome shotgun (WGS) entry which is preliminary data.</text>
</comment>
<evidence type="ECO:0000256" key="1">
    <source>
        <dbReference type="SAM" id="MobiDB-lite"/>
    </source>
</evidence>
<keyword evidence="3" id="KW-1185">Reference proteome</keyword>
<dbReference type="EMBL" id="CAMPGE010019056">
    <property type="protein sequence ID" value="CAI2377415.1"/>
    <property type="molecule type" value="Genomic_DNA"/>
</dbReference>